<keyword evidence="3" id="KW-0479">Metal-binding</keyword>
<accession>A0A0A3IVV6</accession>
<comment type="caution">
    <text evidence="10">The sequence shown here is derived from an EMBL/GenBank/DDBJ whole genome shotgun (WGS) entry which is preliminary data.</text>
</comment>
<sequence>MNFTVESDVGLKRTVNEDRVAFVERPDQFKLAILADGMGGHNAGDVASEMAIEQMRTLFLTEEGSRFHSQESCKEWLHHAISQINNEVYRYSLSHEDCQGMGTTLIAVLVHHMDCIIGHIGDSRVYHFTNETVTLITRDHSYVNVLLESGQISEEEAQNHPQKNFILKSLGTERSIQPDFYDVQVEEDSYLLICSDGLSNKLSSNEMAAIITLPMSLKEKGEKLVKLANDSGGEDNISLILMTMKEEV</sequence>
<name>A0A0A3IVV6_9BACI</name>
<dbReference type="Proteomes" id="UP000030437">
    <property type="component" value="Unassembled WGS sequence"/>
</dbReference>
<dbReference type="eggNOG" id="COG0631">
    <property type="taxonomic scope" value="Bacteria"/>
</dbReference>
<comment type="cofactor">
    <cofactor evidence="1">
        <name>Mn(2+)</name>
        <dbReference type="ChEBI" id="CHEBI:29035"/>
    </cofactor>
</comment>
<evidence type="ECO:0000256" key="7">
    <source>
        <dbReference type="ARBA" id="ARBA00047761"/>
    </source>
</evidence>
<dbReference type="RefSeq" id="WP_036151188.1">
    <property type="nucleotide sequence ID" value="NZ_AVCX01000017.1"/>
</dbReference>
<dbReference type="GO" id="GO:0004722">
    <property type="term" value="F:protein serine/threonine phosphatase activity"/>
    <property type="evidence" value="ECO:0007669"/>
    <property type="project" value="UniProtKB-EC"/>
</dbReference>
<dbReference type="CDD" id="cd00143">
    <property type="entry name" value="PP2Cc"/>
    <property type="match status" value="1"/>
</dbReference>
<proteinExistence type="predicted"/>
<evidence type="ECO:0000256" key="3">
    <source>
        <dbReference type="ARBA" id="ARBA00022723"/>
    </source>
</evidence>
<keyword evidence="5" id="KW-0904">Protein phosphatase</keyword>
<dbReference type="PANTHER" id="PTHR47992">
    <property type="entry name" value="PROTEIN PHOSPHATASE"/>
    <property type="match status" value="1"/>
</dbReference>
<organism evidence="10 11">
    <name type="scientific">Lysinibacillus odysseyi 34hs-1 = NBRC 100172</name>
    <dbReference type="NCBI Taxonomy" id="1220589"/>
    <lineage>
        <taxon>Bacteria</taxon>
        <taxon>Bacillati</taxon>
        <taxon>Bacillota</taxon>
        <taxon>Bacilli</taxon>
        <taxon>Bacillales</taxon>
        <taxon>Bacillaceae</taxon>
        <taxon>Lysinibacillus</taxon>
    </lineage>
</organism>
<reference evidence="10 11" key="1">
    <citation type="submission" date="2014-02" db="EMBL/GenBank/DDBJ databases">
        <title>Draft genome sequence of Lysinibacillus odysseyi NBRC 100172.</title>
        <authorList>
            <person name="Zhang F."/>
            <person name="Wang G."/>
            <person name="Zhang L."/>
        </authorList>
    </citation>
    <scope>NUCLEOTIDE SEQUENCE [LARGE SCALE GENOMIC DNA]</scope>
    <source>
        <strain evidence="10 11">NBRC 100172</strain>
    </source>
</reference>
<keyword evidence="4" id="KW-0378">Hydrolase</keyword>
<dbReference type="PROSITE" id="PS51746">
    <property type="entry name" value="PPM_2"/>
    <property type="match status" value="1"/>
</dbReference>
<dbReference type="EMBL" id="JPVP01000046">
    <property type="protein sequence ID" value="KGR87590.1"/>
    <property type="molecule type" value="Genomic_DNA"/>
</dbReference>
<evidence type="ECO:0000313" key="11">
    <source>
        <dbReference type="Proteomes" id="UP000030437"/>
    </source>
</evidence>
<keyword evidence="6" id="KW-0464">Manganese</keyword>
<dbReference type="InterPro" id="IPR001932">
    <property type="entry name" value="PPM-type_phosphatase-like_dom"/>
</dbReference>
<dbReference type="OrthoDB" id="9801841at2"/>
<dbReference type="EC" id="3.1.3.16" evidence="2"/>
<dbReference type="NCBIfam" id="NF033484">
    <property type="entry name" value="Stp1_PP2C_phos"/>
    <property type="match status" value="1"/>
</dbReference>
<evidence type="ECO:0000259" key="9">
    <source>
        <dbReference type="PROSITE" id="PS51746"/>
    </source>
</evidence>
<keyword evidence="11" id="KW-1185">Reference proteome</keyword>
<dbReference type="SMART" id="SM00331">
    <property type="entry name" value="PP2C_SIG"/>
    <property type="match status" value="1"/>
</dbReference>
<evidence type="ECO:0000256" key="6">
    <source>
        <dbReference type="ARBA" id="ARBA00023211"/>
    </source>
</evidence>
<dbReference type="GO" id="GO:0046872">
    <property type="term" value="F:metal ion binding"/>
    <property type="evidence" value="ECO:0007669"/>
    <property type="project" value="UniProtKB-KW"/>
</dbReference>
<dbReference type="SMART" id="SM00332">
    <property type="entry name" value="PP2Cc"/>
    <property type="match status" value="1"/>
</dbReference>
<gene>
    <name evidence="10" type="ORF">CD32_03290</name>
</gene>
<evidence type="ECO:0000256" key="8">
    <source>
        <dbReference type="ARBA" id="ARBA00048336"/>
    </source>
</evidence>
<dbReference type="SUPFAM" id="SSF81606">
    <property type="entry name" value="PP2C-like"/>
    <property type="match status" value="1"/>
</dbReference>
<evidence type="ECO:0000313" key="10">
    <source>
        <dbReference type="EMBL" id="KGR87590.1"/>
    </source>
</evidence>
<evidence type="ECO:0000256" key="4">
    <source>
        <dbReference type="ARBA" id="ARBA00022801"/>
    </source>
</evidence>
<dbReference type="AlphaFoldDB" id="A0A0A3IVV6"/>
<dbReference type="Pfam" id="PF13672">
    <property type="entry name" value="PP2C_2"/>
    <property type="match status" value="1"/>
</dbReference>
<feature type="domain" description="PPM-type phosphatase" evidence="9">
    <location>
        <begin position="2"/>
        <end position="244"/>
    </location>
</feature>
<evidence type="ECO:0000256" key="2">
    <source>
        <dbReference type="ARBA" id="ARBA00013081"/>
    </source>
</evidence>
<dbReference type="InterPro" id="IPR015655">
    <property type="entry name" value="PP2C"/>
</dbReference>
<evidence type="ECO:0000256" key="1">
    <source>
        <dbReference type="ARBA" id="ARBA00001936"/>
    </source>
</evidence>
<evidence type="ECO:0000256" key="5">
    <source>
        <dbReference type="ARBA" id="ARBA00022912"/>
    </source>
</evidence>
<dbReference type="FunFam" id="3.60.40.10:FF:000002">
    <property type="entry name" value="Serine/threonine phosphatase stp"/>
    <property type="match status" value="1"/>
</dbReference>
<comment type="catalytic activity">
    <reaction evidence="7">
        <text>O-phospho-L-seryl-[protein] + H2O = L-seryl-[protein] + phosphate</text>
        <dbReference type="Rhea" id="RHEA:20629"/>
        <dbReference type="Rhea" id="RHEA-COMP:9863"/>
        <dbReference type="Rhea" id="RHEA-COMP:11604"/>
        <dbReference type="ChEBI" id="CHEBI:15377"/>
        <dbReference type="ChEBI" id="CHEBI:29999"/>
        <dbReference type="ChEBI" id="CHEBI:43474"/>
        <dbReference type="ChEBI" id="CHEBI:83421"/>
        <dbReference type="EC" id="3.1.3.16"/>
    </reaction>
</comment>
<comment type="catalytic activity">
    <reaction evidence="8">
        <text>O-phospho-L-threonyl-[protein] + H2O = L-threonyl-[protein] + phosphate</text>
        <dbReference type="Rhea" id="RHEA:47004"/>
        <dbReference type="Rhea" id="RHEA-COMP:11060"/>
        <dbReference type="Rhea" id="RHEA-COMP:11605"/>
        <dbReference type="ChEBI" id="CHEBI:15377"/>
        <dbReference type="ChEBI" id="CHEBI:30013"/>
        <dbReference type="ChEBI" id="CHEBI:43474"/>
        <dbReference type="ChEBI" id="CHEBI:61977"/>
        <dbReference type="EC" id="3.1.3.16"/>
    </reaction>
</comment>
<dbReference type="InterPro" id="IPR036457">
    <property type="entry name" value="PPM-type-like_dom_sf"/>
</dbReference>
<dbReference type="STRING" id="1220589.CD32_03290"/>
<dbReference type="Gene3D" id="3.60.40.10">
    <property type="entry name" value="PPM-type phosphatase domain"/>
    <property type="match status" value="1"/>
</dbReference>
<protein>
    <recommendedName>
        <fullName evidence="2">protein-serine/threonine phosphatase</fullName>
        <ecNumber evidence="2">3.1.3.16</ecNumber>
    </recommendedName>
</protein>